<feature type="transmembrane region" description="Helical" evidence="1">
    <location>
        <begin position="852"/>
        <end position="871"/>
    </location>
</feature>
<feature type="transmembrane region" description="Helical" evidence="1">
    <location>
        <begin position="330"/>
        <end position="349"/>
    </location>
</feature>
<evidence type="ECO:0000313" key="3">
    <source>
        <dbReference type="Proteomes" id="UP000199387"/>
    </source>
</evidence>
<dbReference type="Pfam" id="PF00873">
    <property type="entry name" value="ACR_tran"/>
    <property type="match status" value="1"/>
</dbReference>
<dbReference type="Proteomes" id="UP000199387">
    <property type="component" value="Unassembled WGS sequence"/>
</dbReference>
<keyword evidence="1" id="KW-1133">Transmembrane helix</keyword>
<dbReference type="Gene3D" id="3.30.2090.10">
    <property type="entry name" value="Multidrug efflux transporter AcrB TolC docking domain, DN and DC subdomains"/>
    <property type="match status" value="2"/>
</dbReference>
<dbReference type="PRINTS" id="PR00702">
    <property type="entry name" value="ACRIFLAVINRP"/>
</dbReference>
<dbReference type="SUPFAM" id="SSF82866">
    <property type="entry name" value="Multidrug efflux transporter AcrB transmembrane domain"/>
    <property type="match status" value="2"/>
</dbReference>
<name>A0A1G6I2A9_9BACL</name>
<dbReference type="InterPro" id="IPR027463">
    <property type="entry name" value="AcrB_DN_DC_subdom"/>
</dbReference>
<feature type="transmembrane region" description="Helical" evidence="1">
    <location>
        <begin position="904"/>
        <end position="929"/>
    </location>
</feature>
<dbReference type="InterPro" id="IPR001036">
    <property type="entry name" value="Acrflvin-R"/>
</dbReference>
<dbReference type="Gene3D" id="3.30.70.1430">
    <property type="entry name" value="Multidrug efflux transporter AcrB pore domain"/>
    <property type="match status" value="2"/>
</dbReference>
<dbReference type="PANTHER" id="PTHR32063:SF0">
    <property type="entry name" value="SWARMING MOTILITY PROTEIN SWRC"/>
    <property type="match status" value="1"/>
</dbReference>
<feature type="transmembrane region" description="Helical" evidence="1">
    <location>
        <begin position="356"/>
        <end position="376"/>
    </location>
</feature>
<feature type="transmembrane region" description="Helical" evidence="1">
    <location>
        <begin position="983"/>
        <end position="1007"/>
    </location>
</feature>
<dbReference type="Gene3D" id="1.20.1640.10">
    <property type="entry name" value="Multidrug efflux transporter AcrB transmembrane domain"/>
    <property type="match status" value="2"/>
</dbReference>
<dbReference type="OrthoDB" id="9757876at2"/>
<feature type="transmembrane region" description="Helical" evidence="1">
    <location>
        <begin position="382"/>
        <end position="407"/>
    </location>
</feature>
<reference evidence="2 3" key="1">
    <citation type="submission" date="2016-10" db="EMBL/GenBank/DDBJ databases">
        <authorList>
            <person name="de Groot N.N."/>
        </authorList>
    </citation>
    <scope>NUCLEOTIDE SEQUENCE [LARGE SCALE GENOMIC DNA]</scope>
    <source>
        <strain evidence="2 3">DSM 45514</strain>
    </source>
</reference>
<accession>A0A1G6I2A9</accession>
<feature type="transmembrane region" description="Helical" evidence="1">
    <location>
        <begin position="950"/>
        <end position="971"/>
    </location>
</feature>
<feature type="transmembrane region" description="Helical" evidence="1">
    <location>
        <begin position="514"/>
        <end position="535"/>
    </location>
</feature>
<protein>
    <submittedName>
        <fullName evidence="2">Hydrophobic/amphiphilic exporter-1, HAE1 family</fullName>
    </submittedName>
</protein>
<dbReference type="AlphaFoldDB" id="A0A1G6I2A9"/>
<evidence type="ECO:0000256" key="1">
    <source>
        <dbReference type="SAM" id="Phobius"/>
    </source>
</evidence>
<keyword evidence="1" id="KW-0472">Membrane</keyword>
<feature type="transmembrane region" description="Helical" evidence="1">
    <location>
        <begin position="12"/>
        <end position="32"/>
    </location>
</feature>
<feature type="transmembrane region" description="Helical" evidence="1">
    <location>
        <begin position="878"/>
        <end position="898"/>
    </location>
</feature>
<dbReference type="SUPFAM" id="SSF82714">
    <property type="entry name" value="Multidrug efflux transporter AcrB TolC docking domain, DN and DC subdomains"/>
    <property type="match status" value="2"/>
</dbReference>
<dbReference type="RefSeq" id="WP_091565848.1">
    <property type="nucleotide sequence ID" value="NZ_FMZA01000002.1"/>
</dbReference>
<dbReference type="Gene3D" id="3.30.70.1440">
    <property type="entry name" value="Multidrug efflux transporter AcrB pore domain"/>
    <property type="match status" value="1"/>
</dbReference>
<gene>
    <name evidence="2" type="ORF">SAMN04488112_10213</name>
</gene>
<dbReference type="STRING" id="1236220.SAMN04488112_10213"/>
<dbReference type="Gene3D" id="3.30.70.1320">
    <property type="entry name" value="Multidrug efflux transporter AcrB pore domain like"/>
    <property type="match status" value="1"/>
</dbReference>
<proteinExistence type="predicted"/>
<dbReference type="GO" id="GO:0005886">
    <property type="term" value="C:plasma membrane"/>
    <property type="evidence" value="ECO:0007669"/>
    <property type="project" value="TreeGrafter"/>
</dbReference>
<organism evidence="2 3">
    <name type="scientific">Melghirimyces thermohalophilus</name>
    <dbReference type="NCBI Taxonomy" id="1236220"/>
    <lineage>
        <taxon>Bacteria</taxon>
        <taxon>Bacillati</taxon>
        <taxon>Bacillota</taxon>
        <taxon>Bacilli</taxon>
        <taxon>Bacillales</taxon>
        <taxon>Thermoactinomycetaceae</taxon>
        <taxon>Melghirimyces</taxon>
    </lineage>
</organism>
<dbReference type="GO" id="GO:0042910">
    <property type="term" value="F:xenobiotic transmembrane transporter activity"/>
    <property type="evidence" value="ECO:0007669"/>
    <property type="project" value="TreeGrafter"/>
</dbReference>
<keyword evidence="3" id="KW-1185">Reference proteome</keyword>
<evidence type="ECO:0000313" key="2">
    <source>
        <dbReference type="EMBL" id="SDC00591.1"/>
    </source>
</evidence>
<dbReference type="PANTHER" id="PTHR32063">
    <property type="match status" value="1"/>
</dbReference>
<keyword evidence="1" id="KW-0812">Transmembrane</keyword>
<feature type="transmembrane region" description="Helical" evidence="1">
    <location>
        <begin position="427"/>
        <end position="447"/>
    </location>
</feature>
<feature type="transmembrane region" description="Helical" evidence="1">
    <location>
        <begin position="459"/>
        <end position="480"/>
    </location>
</feature>
<dbReference type="EMBL" id="FMZA01000002">
    <property type="protein sequence ID" value="SDC00591.1"/>
    <property type="molecule type" value="Genomic_DNA"/>
</dbReference>
<sequence length="1022" mass="111571">MWLSRSAIRRPVLTTVAVIIVLVMGAVSLFNLQMDLLPNIQPPVGAVVASYPGADPDEVLEKVTKPLENELGTLAGLKTIRSQTQEGTALILLEFEWSRSIDQVQNDVISRINQTSLPDEVDQPNFLKFDPSTFPILQLSVVKNGSGDEQMREDVERITQSLSQLPGVASANESGLMDQQVLISLDGDQMEKYGLSQSDIKDRIQAANVSQPGGIVKQGDDDLTARVISEMTSLKDFRNLQVAVDPRTREEVTLDDVAEVQLGKEEQTAITRTNEKPSVGINVFKQSGANTAQVSKDVRAELDRLNHSLESDTLLIFDQGKYVDRSVKNVGNTMISGGILAMLVLFLFLRSFRSPLIIGVAIPVSVITAFVLMYLADFSLNIMTLGGLALGIGMLVDNSIVVIENIYRHLQTGKNPKEAAAEGAGEVASAVTASTLTTIFVFVPVVFVSGMVGQLFKEFAFTVSFSLLASLLVSLTLVPVMAAKIMKKPKTGWRNEQEEGLLYRFFRRMLKWSLAHRLSVVLIALVFLFAGLVGVRSVGTEFLPAADEGIFIVEAKLPEGTGLDKTRQVSAEIEKILNEEEDIQNFQASMGSGNGENAMFGESGRNIAQIYVNTVDPSEREQSTREIMNELRPKLNAVDPKAEVDLTEQSSFEATGAPNTLEFMVNGDKDVLEEHKEQITTALQELDFVEQVSDSEKETKPELQVSVDREKAAEQGLAPAQVVAAVSNATRGQVVSQADLSKGGNYDVFLRFEETYTQSPKQLEKLPIPVGGTQGETVPLSDVAEVKVGEGPITINRNDLQDSIEFQVQYSGTDLGTVEQEVQQKLEKVLPQKLEVQLSGSAELFRDSIDDLMLAAGLAVMFVFLVLSAQFESFKYPFVIMLTMPLMVIGVAIALYLTDTPVGVTAMIGLIVLAGIVVNNAIVLVDYVNQLKARGMPSYEALVEGSITRLRPILMTATTTILGLIPLSLGIGEGTEIQQPMGIAVIGGLLSSTLLTLVVIPVFYSWFDPETRWMNRKKKKEV</sequence>
<dbReference type="SUPFAM" id="SSF82693">
    <property type="entry name" value="Multidrug efflux transporter AcrB pore domain, PN1, PN2, PC1 and PC2 subdomains"/>
    <property type="match status" value="3"/>
</dbReference>